<comment type="subunit">
    <text evidence="4">Homodimer.</text>
</comment>
<keyword evidence="7" id="KW-0963">Cytoplasm</keyword>
<evidence type="ECO:0000256" key="11">
    <source>
        <dbReference type="ARBA" id="ARBA00022694"/>
    </source>
</evidence>
<evidence type="ECO:0000259" key="16">
    <source>
        <dbReference type="Pfam" id="PF01746"/>
    </source>
</evidence>
<evidence type="ECO:0000256" key="8">
    <source>
        <dbReference type="ARBA" id="ARBA00022603"/>
    </source>
</evidence>
<evidence type="ECO:0000313" key="17">
    <source>
        <dbReference type="EMBL" id="VAX19630.1"/>
    </source>
</evidence>
<evidence type="ECO:0000256" key="1">
    <source>
        <dbReference type="ARBA" id="ARBA00002634"/>
    </source>
</evidence>
<evidence type="ECO:0000256" key="9">
    <source>
        <dbReference type="ARBA" id="ARBA00022679"/>
    </source>
</evidence>
<evidence type="ECO:0000256" key="10">
    <source>
        <dbReference type="ARBA" id="ARBA00022691"/>
    </source>
</evidence>
<dbReference type="EC" id="2.1.1.228" evidence="5"/>
<dbReference type="FunFam" id="3.40.1280.10:FF:000001">
    <property type="entry name" value="tRNA (guanine-N(1)-)-methyltransferase"/>
    <property type="match status" value="1"/>
</dbReference>
<dbReference type="Pfam" id="PF01746">
    <property type="entry name" value="tRNA_m1G_MT"/>
    <property type="match status" value="1"/>
</dbReference>
<evidence type="ECO:0000256" key="4">
    <source>
        <dbReference type="ARBA" id="ARBA00011738"/>
    </source>
</evidence>
<feature type="compositionally biased region" description="Basic and acidic residues" evidence="15">
    <location>
        <begin position="235"/>
        <end position="252"/>
    </location>
</feature>
<dbReference type="InterPro" id="IPR002649">
    <property type="entry name" value="tRNA_m1G_MeTrfase_TrmD"/>
</dbReference>
<gene>
    <name evidence="17" type="ORF">MNBD_NITROSPINAE03-1062</name>
</gene>
<protein>
    <recommendedName>
        <fullName evidence="6">tRNA (guanine-N(1)-)-methyltransferase</fullName>
        <ecNumber evidence="5">2.1.1.228</ecNumber>
    </recommendedName>
    <alternativeName>
        <fullName evidence="12">M1G-methyltransferase</fullName>
    </alternativeName>
    <alternativeName>
        <fullName evidence="13">tRNA [GM37] methyltransferase</fullName>
    </alternativeName>
</protein>
<evidence type="ECO:0000256" key="12">
    <source>
        <dbReference type="ARBA" id="ARBA00029736"/>
    </source>
</evidence>
<dbReference type="NCBIfam" id="NF000648">
    <property type="entry name" value="PRK00026.1"/>
    <property type="match status" value="1"/>
</dbReference>
<dbReference type="FunFam" id="1.10.1270.20:FF:000001">
    <property type="entry name" value="tRNA (guanine-N(1)-)-methyltransferase"/>
    <property type="match status" value="1"/>
</dbReference>
<name>A0A3B1CA20_9ZZZZ</name>
<organism evidence="17">
    <name type="scientific">hydrothermal vent metagenome</name>
    <dbReference type="NCBI Taxonomy" id="652676"/>
    <lineage>
        <taxon>unclassified sequences</taxon>
        <taxon>metagenomes</taxon>
        <taxon>ecological metagenomes</taxon>
    </lineage>
</organism>
<comment type="catalytic activity">
    <reaction evidence="14">
        <text>guanosine(37) in tRNA + S-adenosyl-L-methionine = N(1)-methylguanosine(37) in tRNA + S-adenosyl-L-homocysteine + H(+)</text>
        <dbReference type="Rhea" id="RHEA:36899"/>
        <dbReference type="Rhea" id="RHEA-COMP:10145"/>
        <dbReference type="Rhea" id="RHEA-COMP:10147"/>
        <dbReference type="ChEBI" id="CHEBI:15378"/>
        <dbReference type="ChEBI" id="CHEBI:57856"/>
        <dbReference type="ChEBI" id="CHEBI:59789"/>
        <dbReference type="ChEBI" id="CHEBI:73542"/>
        <dbReference type="ChEBI" id="CHEBI:74269"/>
        <dbReference type="EC" id="2.1.1.228"/>
    </reaction>
</comment>
<dbReference type="PANTHER" id="PTHR46417">
    <property type="entry name" value="TRNA (GUANINE-N(1)-)-METHYLTRANSFERASE"/>
    <property type="match status" value="1"/>
</dbReference>
<reference evidence="17" key="1">
    <citation type="submission" date="2018-06" db="EMBL/GenBank/DDBJ databases">
        <authorList>
            <person name="Zhirakovskaya E."/>
        </authorList>
    </citation>
    <scope>NUCLEOTIDE SEQUENCE</scope>
</reference>
<dbReference type="Gene3D" id="3.40.1280.10">
    <property type="match status" value="1"/>
</dbReference>
<comment type="function">
    <text evidence="1">Specifically methylates guanosine-37 in various tRNAs.</text>
</comment>
<evidence type="ECO:0000256" key="5">
    <source>
        <dbReference type="ARBA" id="ARBA00012807"/>
    </source>
</evidence>
<evidence type="ECO:0000256" key="15">
    <source>
        <dbReference type="SAM" id="MobiDB-lite"/>
    </source>
</evidence>
<evidence type="ECO:0000256" key="13">
    <source>
        <dbReference type="ARBA" id="ARBA00033392"/>
    </source>
</evidence>
<proteinExistence type="inferred from homology"/>
<comment type="subcellular location">
    <subcellularLocation>
        <location evidence="2">Cytoplasm</location>
    </subcellularLocation>
</comment>
<evidence type="ECO:0000256" key="14">
    <source>
        <dbReference type="ARBA" id="ARBA00047783"/>
    </source>
</evidence>
<keyword evidence="8 17" id="KW-0489">Methyltransferase</keyword>
<dbReference type="NCBIfam" id="TIGR00088">
    <property type="entry name" value="trmD"/>
    <property type="match status" value="1"/>
</dbReference>
<dbReference type="GO" id="GO:0005829">
    <property type="term" value="C:cytosol"/>
    <property type="evidence" value="ECO:0007669"/>
    <property type="project" value="TreeGrafter"/>
</dbReference>
<keyword evidence="9 17" id="KW-0808">Transferase</keyword>
<dbReference type="HAMAP" id="MF_00605">
    <property type="entry name" value="TrmD"/>
    <property type="match status" value="1"/>
</dbReference>
<dbReference type="PANTHER" id="PTHR46417:SF1">
    <property type="entry name" value="TRNA (GUANINE-N(1)-)-METHYLTRANSFERASE"/>
    <property type="match status" value="1"/>
</dbReference>
<dbReference type="AlphaFoldDB" id="A0A3B1CA20"/>
<dbReference type="GO" id="GO:0052906">
    <property type="term" value="F:tRNA (guanine(37)-N1)-methyltransferase activity"/>
    <property type="evidence" value="ECO:0007669"/>
    <property type="project" value="UniProtKB-EC"/>
</dbReference>
<feature type="region of interest" description="Disordered" evidence="15">
    <location>
        <begin position="224"/>
        <end position="252"/>
    </location>
</feature>
<comment type="similarity">
    <text evidence="3">Belongs to the RNA methyltransferase TrmD family.</text>
</comment>
<dbReference type="InterPro" id="IPR023148">
    <property type="entry name" value="tRNA_m1G_MeTrfase_C_sf"/>
</dbReference>
<evidence type="ECO:0000256" key="7">
    <source>
        <dbReference type="ARBA" id="ARBA00022490"/>
    </source>
</evidence>
<keyword evidence="10" id="KW-0949">S-adenosyl-L-methionine</keyword>
<dbReference type="InterPro" id="IPR016009">
    <property type="entry name" value="tRNA_MeTrfase_TRMD/TRM10"/>
</dbReference>
<dbReference type="InterPro" id="IPR029028">
    <property type="entry name" value="Alpha/beta_knot_MTases"/>
</dbReference>
<evidence type="ECO:0000256" key="3">
    <source>
        <dbReference type="ARBA" id="ARBA00007630"/>
    </source>
</evidence>
<dbReference type="GO" id="GO:0002939">
    <property type="term" value="P:tRNA N1-guanine methylation"/>
    <property type="evidence" value="ECO:0007669"/>
    <property type="project" value="TreeGrafter"/>
</dbReference>
<evidence type="ECO:0000256" key="2">
    <source>
        <dbReference type="ARBA" id="ARBA00004496"/>
    </source>
</evidence>
<dbReference type="CDD" id="cd18080">
    <property type="entry name" value="TrmD-like"/>
    <property type="match status" value="1"/>
</dbReference>
<feature type="domain" description="tRNA methyltransferase TRMD/TRM10-type" evidence="16">
    <location>
        <begin position="1"/>
        <end position="224"/>
    </location>
</feature>
<sequence>MRFDIVTTFPEMFSSVFDSSIIGRAVHDGKLQIYTHDLRSWTDDKHRVTDDYPYGGGPGMLMKVEPFAKAVDDLREKNRGAKVALMTPQGDLLTQKMAQQLSTKLPGLIILCGRYEGVDERVRENYCDLEISIGDYVLTGGEIPAMVVVDTVARLVPGVLGDSQSALDESHLNSLLEYPQYTRPAEFKGLKVPDVLLSGNHADIENWKRRQSILRTAKKRPDLLAGADLTDEERETAKKAVDNAKDETDERA</sequence>
<keyword evidence="11" id="KW-0819">tRNA processing</keyword>
<dbReference type="PIRSF" id="PIRSF000386">
    <property type="entry name" value="tRNA_mtase"/>
    <property type="match status" value="1"/>
</dbReference>
<dbReference type="InterPro" id="IPR029026">
    <property type="entry name" value="tRNA_m1G_MTases_N"/>
</dbReference>
<dbReference type="Gene3D" id="1.10.1270.20">
    <property type="entry name" value="tRNA(m1g37)methyltransferase, domain 2"/>
    <property type="match status" value="1"/>
</dbReference>
<evidence type="ECO:0000256" key="6">
    <source>
        <dbReference type="ARBA" id="ARBA00014679"/>
    </source>
</evidence>
<dbReference type="EMBL" id="UOGB01000155">
    <property type="protein sequence ID" value="VAX19630.1"/>
    <property type="molecule type" value="Genomic_DNA"/>
</dbReference>
<dbReference type="SUPFAM" id="SSF75217">
    <property type="entry name" value="alpha/beta knot"/>
    <property type="match status" value="1"/>
</dbReference>
<accession>A0A3B1CA20</accession>